<dbReference type="EMBL" id="JADNRY010000012">
    <property type="protein sequence ID" value="KAF9074590.1"/>
    <property type="molecule type" value="Genomic_DNA"/>
</dbReference>
<evidence type="ECO:0000256" key="4">
    <source>
        <dbReference type="ARBA" id="ARBA00022827"/>
    </source>
</evidence>
<accession>A0A9P5Q6M7</accession>
<evidence type="ECO:0000313" key="12">
    <source>
        <dbReference type="Proteomes" id="UP000772434"/>
    </source>
</evidence>
<keyword evidence="4 7" id="KW-0274">FAD</keyword>
<dbReference type="Pfam" id="PF05199">
    <property type="entry name" value="GMC_oxred_C"/>
    <property type="match status" value="1"/>
</dbReference>
<dbReference type="Gene3D" id="3.50.50.60">
    <property type="entry name" value="FAD/NAD(P)-binding domain"/>
    <property type="match status" value="1"/>
</dbReference>
<evidence type="ECO:0000256" key="5">
    <source>
        <dbReference type="ARBA" id="ARBA00022946"/>
    </source>
</evidence>
<dbReference type="PIRSF" id="PIRSF000137">
    <property type="entry name" value="Alcohol_oxidase"/>
    <property type="match status" value="1"/>
</dbReference>
<sequence length="617" mass="65770">MVLSRAWSLTIAVLWMAASPASAAIYDQYSDLPAGREYDFVIAGGGTAGLAIADRLSTNSSFRVLVLEAGTSSVGVFNITVPYFSTRPSLQFDWNLTTTVQSGLGDRITFFPRGFILGGSSSVNGMFYTRGSAADFDRFAAVTGDEGWSWDSIQQYLALNENLVPPATNPNTHGEFDPAVHFTNGTVDVSLPSFPQSIDSKVLQAGDELGGSFSFNLDVNSGLPLGLGWLPRTIDSQGRRSSSATAYLGYAAKNNLDVLVNARVARVTPTSHSKNSASGLSFRTVEFSQDITNSTFFQVTATKEVIICGGVVGSPQILLNSGIGNSTTLLAAGIPPLVDLPSVGQNLSDQAFIANAFLANTTDTYDDINRNDTVSNEDLTTWLGESGQPGDVQGAGPLGDTFANQISYHRVSDELIEKYGDFSAGVTSPHLEIYPGNGFFIVPPPTGFYMSMTTVVVSPASRGSITINGSDPFAPPLIDPAYLTADFDIAAMKEAIAMVYRFFNASVWDGYILAPPEGLPSLSEFFTLNATDLDLQLETYIRNSTGTSAHPVGTVAMSAVNASYGVVDPDLRVKGVNGLRVVDASVFPFVTCSHTQVPVYVFAERAAKLIAAYWQEV</sequence>
<evidence type="ECO:0000256" key="6">
    <source>
        <dbReference type="PIRSR" id="PIRSR000137-1"/>
    </source>
</evidence>
<evidence type="ECO:0000256" key="7">
    <source>
        <dbReference type="PIRSR" id="PIRSR000137-2"/>
    </source>
</evidence>
<evidence type="ECO:0000313" key="11">
    <source>
        <dbReference type="EMBL" id="KAF9074590.1"/>
    </source>
</evidence>
<feature type="domain" description="Glucose-methanol-choline oxidoreductase C-terminal" evidence="10">
    <location>
        <begin position="459"/>
        <end position="603"/>
    </location>
</feature>
<proteinExistence type="inferred from homology"/>
<dbReference type="Gene3D" id="3.30.560.10">
    <property type="entry name" value="Glucose Oxidase, domain 3"/>
    <property type="match status" value="1"/>
</dbReference>
<feature type="chain" id="PRO_5040494995" evidence="8">
    <location>
        <begin position="24"/>
        <end position="617"/>
    </location>
</feature>
<feature type="signal peptide" evidence="8">
    <location>
        <begin position="1"/>
        <end position="23"/>
    </location>
</feature>
<dbReference type="InterPro" id="IPR000172">
    <property type="entry name" value="GMC_OxRdtase_N"/>
</dbReference>
<keyword evidence="5" id="KW-0809">Transit peptide</keyword>
<dbReference type="OrthoDB" id="269227at2759"/>
<dbReference type="InterPro" id="IPR007867">
    <property type="entry name" value="GMC_OxRtase_C"/>
</dbReference>
<keyword evidence="8" id="KW-0732">Signal</keyword>
<dbReference type="InterPro" id="IPR018247">
    <property type="entry name" value="EF_Hand_1_Ca_BS"/>
</dbReference>
<name>A0A9P5Q6M7_9AGAR</name>
<reference evidence="11" key="1">
    <citation type="submission" date="2020-11" db="EMBL/GenBank/DDBJ databases">
        <authorList>
            <consortium name="DOE Joint Genome Institute"/>
            <person name="Ahrendt S."/>
            <person name="Riley R."/>
            <person name="Andreopoulos W."/>
            <person name="Labutti K."/>
            <person name="Pangilinan J."/>
            <person name="Ruiz-Duenas F.J."/>
            <person name="Barrasa J.M."/>
            <person name="Sanchez-Garcia M."/>
            <person name="Camarero S."/>
            <person name="Miyauchi S."/>
            <person name="Serrano A."/>
            <person name="Linde D."/>
            <person name="Babiker R."/>
            <person name="Drula E."/>
            <person name="Ayuso-Fernandez I."/>
            <person name="Pacheco R."/>
            <person name="Padilla G."/>
            <person name="Ferreira P."/>
            <person name="Barriuso J."/>
            <person name="Kellner H."/>
            <person name="Castanera R."/>
            <person name="Alfaro M."/>
            <person name="Ramirez L."/>
            <person name="Pisabarro A.G."/>
            <person name="Kuo A."/>
            <person name="Tritt A."/>
            <person name="Lipzen A."/>
            <person name="He G."/>
            <person name="Yan M."/>
            <person name="Ng V."/>
            <person name="Cullen D."/>
            <person name="Martin F."/>
            <person name="Rosso M.-N."/>
            <person name="Henrissat B."/>
            <person name="Hibbett D."/>
            <person name="Martinez A.T."/>
            <person name="Grigoriev I.V."/>
        </authorList>
    </citation>
    <scope>NUCLEOTIDE SEQUENCE</scope>
    <source>
        <strain evidence="11">AH 40177</strain>
    </source>
</reference>
<comment type="caution">
    <text evidence="11">The sequence shown here is derived from an EMBL/GenBank/DDBJ whole genome shotgun (WGS) entry which is preliminary data.</text>
</comment>
<keyword evidence="3" id="KW-0285">Flavoprotein</keyword>
<feature type="domain" description="Glucose-methanol-choline oxidoreductase N-terminal" evidence="9">
    <location>
        <begin position="38"/>
        <end position="350"/>
    </location>
</feature>
<keyword evidence="12" id="KW-1185">Reference proteome</keyword>
<dbReference type="SUPFAM" id="SSF51905">
    <property type="entry name" value="FAD/NAD(P)-binding domain"/>
    <property type="match status" value="1"/>
</dbReference>
<evidence type="ECO:0000259" key="10">
    <source>
        <dbReference type="Pfam" id="PF05199"/>
    </source>
</evidence>
<dbReference type="PANTHER" id="PTHR11552">
    <property type="entry name" value="GLUCOSE-METHANOL-CHOLINE GMC OXIDOREDUCTASE"/>
    <property type="match status" value="1"/>
</dbReference>
<dbReference type="Proteomes" id="UP000772434">
    <property type="component" value="Unassembled WGS sequence"/>
</dbReference>
<dbReference type="InterPro" id="IPR012132">
    <property type="entry name" value="GMC_OxRdtase"/>
</dbReference>
<protein>
    <submittedName>
        <fullName evidence="11">Aryl-alcohol-oxidase from pleurotus Eryingii</fullName>
    </submittedName>
</protein>
<dbReference type="PANTHER" id="PTHR11552:SF147">
    <property type="entry name" value="CHOLINE DEHYDROGENASE, MITOCHONDRIAL"/>
    <property type="match status" value="1"/>
</dbReference>
<organism evidence="11 12">
    <name type="scientific">Rhodocollybia butyracea</name>
    <dbReference type="NCBI Taxonomy" id="206335"/>
    <lineage>
        <taxon>Eukaryota</taxon>
        <taxon>Fungi</taxon>
        <taxon>Dikarya</taxon>
        <taxon>Basidiomycota</taxon>
        <taxon>Agaricomycotina</taxon>
        <taxon>Agaricomycetes</taxon>
        <taxon>Agaricomycetidae</taxon>
        <taxon>Agaricales</taxon>
        <taxon>Marasmiineae</taxon>
        <taxon>Omphalotaceae</taxon>
        <taxon>Rhodocollybia</taxon>
    </lineage>
</organism>
<evidence type="ECO:0000259" key="9">
    <source>
        <dbReference type="Pfam" id="PF00732"/>
    </source>
</evidence>
<dbReference type="AlphaFoldDB" id="A0A9P5Q6M7"/>
<evidence type="ECO:0000256" key="2">
    <source>
        <dbReference type="ARBA" id="ARBA00010790"/>
    </source>
</evidence>
<evidence type="ECO:0000256" key="8">
    <source>
        <dbReference type="SAM" id="SignalP"/>
    </source>
</evidence>
<feature type="active site" description="Proton donor" evidence="6">
    <location>
        <position position="550"/>
    </location>
</feature>
<evidence type="ECO:0000256" key="1">
    <source>
        <dbReference type="ARBA" id="ARBA00001974"/>
    </source>
</evidence>
<dbReference type="GO" id="GO:0050660">
    <property type="term" value="F:flavin adenine dinucleotide binding"/>
    <property type="evidence" value="ECO:0007669"/>
    <property type="project" value="InterPro"/>
</dbReference>
<evidence type="ECO:0000256" key="3">
    <source>
        <dbReference type="ARBA" id="ARBA00022630"/>
    </source>
</evidence>
<dbReference type="SUPFAM" id="SSF54373">
    <property type="entry name" value="FAD-linked reductases, C-terminal domain"/>
    <property type="match status" value="1"/>
</dbReference>
<feature type="binding site" evidence="7">
    <location>
        <position position="264"/>
    </location>
    <ligand>
        <name>FAD</name>
        <dbReference type="ChEBI" id="CHEBI:57692"/>
    </ligand>
</feature>
<dbReference type="PROSITE" id="PS00018">
    <property type="entry name" value="EF_HAND_1"/>
    <property type="match status" value="1"/>
</dbReference>
<dbReference type="GO" id="GO:0016614">
    <property type="term" value="F:oxidoreductase activity, acting on CH-OH group of donors"/>
    <property type="evidence" value="ECO:0007669"/>
    <property type="project" value="InterPro"/>
</dbReference>
<comment type="cofactor">
    <cofactor evidence="1 7">
        <name>FAD</name>
        <dbReference type="ChEBI" id="CHEBI:57692"/>
    </cofactor>
</comment>
<gene>
    <name evidence="11" type="ORF">BDP27DRAFT_1416004</name>
</gene>
<comment type="similarity">
    <text evidence="2">Belongs to the GMC oxidoreductase family.</text>
</comment>
<dbReference type="Pfam" id="PF00732">
    <property type="entry name" value="GMC_oxred_N"/>
    <property type="match status" value="1"/>
</dbReference>
<feature type="active site" description="Proton acceptor" evidence="6">
    <location>
        <position position="594"/>
    </location>
</feature>
<dbReference type="InterPro" id="IPR036188">
    <property type="entry name" value="FAD/NAD-bd_sf"/>
</dbReference>